<dbReference type="GO" id="GO:0098797">
    <property type="term" value="C:plasma membrane protein complex"/>
    <property type="evidence" value="ECO:0007669"/>
    <property type="project" value="TreeGrafter"/>
</dbReference>
<name>A0AAU7NXQ9_9GAMM</name>
<dbReference type="NCBIfam" id="TIGR01352">
    <property type="entry name" value="tonB_Cterm"/>
    <property type="match status" value="1"/>
</dbReference>
<keyword evidence="4" id="KW-1003">Cell membrane</keyword>
<dbReference type="Gene3D" id="3.30.1150.10">
    <property type="match status" value="1"/>
</dbReference>
<dbReference type="GO" id="GO:0015031">
    <property type="term" value="P:protein transport"/>
    <property type="evidence" value="ECO:0007669"/>
    <property type="project" value="UniProtKB-KW"/>
</dbReference>
<proteinExistence type="inferred from homology"/>
<comment type="subcellular location">
    <subcellularLocation>
        <location evidence="1">Cell inner membrane</location>
        <topology evidence="1">Single-pass membrane protein</topology>
        <orientation evidence="1">Periplasmic side</orientation>
    </subcellularLocation>
</comment>
<evidence type="ECO:0000256" key="9">
    <source>
        <dbReference type="ARBA" id="ARBA00023136"/>
    </source>
</evidence>
<dbReference type="EMBL" id="CP157743">
    <property type="protein sequence ID" value="XBS21707.1"/>
    <property type="molecule type" value="Genomic_DNA"/>
</dbReference>
<evidence type="ECO:0000256" key="1">
    <source>
        <dbReference type="ARBA" id="ARBA00004383"/>
    </source>
</evidence>
<keyword evidence="14" id="KW-1185">Reference proteome</keyword>
<reference evidence="13 14" key="1">
    <citation type="journal article" date="2024" name="Microbiology">
        <title>Methylomarinum rosea sp. nov., a novel halophilic methanotrophic bacterium from the hypersaline Lake Elton.</title>
        <authorList>
            <person name="Suleimanov R.Z."/>
            <person name="Oshkin I.Y."/>
            <person name="Danilova O.V."/>
            <person name="Suzina N.E."/>
            <person name="Dedysh S.N."/>
        </authorList>
    </citation>
    <scope>NUCLEOTIDE SEQUENCE [LARGE SCALE GENOMIC DNA]</scope>
    <source>
        <strain evidence="13 14">Ch1-1</strain>
    </source>
</reference>
<evidence type="ECO:0000256" key="2">
    <source>
        <dbReference type="ARBA" id="ARBA00006555"/>
    </source>
</evidence>
<keyword evidence="5" id="KW-0997">Cell inner membrane</keyword>
<dbReference type="InterPro" id="IPR006260">
    <property type="entry name" value="TonB/TolA_C"/>
</dbReference>
<accession>A0AAU7NXQ9</accession>
<dbReference type="InterPro" id="IPR051045">
    <property type="entry name" value="TonB-dependent_transducer"/>
</dbReference>
<keyword evidence="3" id="KW-0813">Transport</keyword>
<dbReference type="RefSeq" id="WP_349432311.1">
    <property type="nucleotide sequence ID" value="NZ_CP157743.1"/>
</dbReference>
<keyword evidence="9 11" id="KW-0472">Membrane</keyword>
<evidence type="ECO:0000256" key="8">
    <source>
        <dbReference type="ARBA" id="ARBA00022989"/>
    </source>
</evidence>
<evidence type="ECO:0000256" key="10">
    <source>
        <dbReference type="SAM" id="MobiDB-lite"/>
    </source>
</evidence>
<dbReference type="SUPFAM" id="SSF74653">
    <property type="entry name" value="TolA/TonB C-terminal domain"/>
    <property type="match status" value="1"/>
</dbReference>
<evidence type="ECO:0000256" key="5">
    <source>
        <dbReference type="ARBA" id="ARBA00022519"/>
    </source>
</evidence>
<dbReference type="PANTHER" id="PTHR33446">
    <property type="entry name" value="PROTEIN TONB-RELATED"/>
    <property type="match status" value="1"/>
</dbReference>
<evidence type="ECO:0000256" key="7">
    <source>
        <dbReference type="ARBA" id="ARBA00022927"/>
    </source>
</evidence>
<comment type="similarity">
    <text evidence="2">Belongs to the TonB family.</text>
</comment>
<dbReference type="PROSITE" id="PS52015">
    <property type="entry name" value="TONB_CTD"/>
    <property type="match status" value="1"/>
</dbReference>
<dbReference type="GO" id="GO:0031992">
    <property type="term" value="F:energy transducer activity"/>
    <property type="evidence" value="ECO:0007669"/>
    <property type="project" value="TreeGrafter"/>
</dbReference>
<evidence type="ECO:0000313" key="13">
    <source>
        <dbReference type="EMBL" id="XBS21707.1"/>
    </source>
</evidence>
<protein>
    <submittedName>
        <fullName evidence="13">TonB family protein</fullName>
    </submittedName>
</protein>
<dbReference type="GO" id="GO:0055085">
    <property type="term" value="P:transmembrane transport"/>
    <property type="evidence" value="ECO:0007669"/>
    <property type="project" value="InterPro"/>
</dbReference>
<evidence type="ECO:0000259" key="12">
    <source>
        <dbReference type="PROSITE" id="PS52015"/>
    </source>
</evidence>
<evidence type="ECO:0000313" key="14">
    <source>
        <dbReference type="Proteomes" id="UP001225378"/>
    </source>
</evidence>
<feature type="domain" description="TonB C-terminal" evidence="12">
    <location>
        <begin position="191"/>
        <end position="288"/>
    </location>
</feature>
<organism evidence="13 14">
    <name type="scientific">Methylomarinum roseum</name>
    <dbReference type="NCBI Taxonomy" id="3067653"/>
    <lineage>
        <taxon>Bacteria</taxon>
        <taxon>Pseudomonadati</taxon>
        <taxon>Pseudomonadota</taxon>
        <taxon>Gammaproteobacteria</taxon>
        <taxon>Methylococcales</taxon>
        <taxon>Methylococcaceae</taxon>
        <taxon>Methylomarinum</taxon>
    </lineage>
</organism>
<dbReference type="InterPro" id="IPR037682">
    <property type="entry name" value="TonB_C"/>
</dbReference>
<dbReference type="AlphaFoldDB" id="A0AAU7NXQ9"/>
<evidence type="ECO:0000256" key="4">
    <source>
        <dbReference type="ARBA" id="ARBA00022475"/>
    </source>
</evidence>
<evidence type="ECO:0000256" key="3">
    <source>
        <dbReference type="ARBA" id="ARBA00022448"/>
    </source>
</evidence>
<dbReference type="PANTHER" id="PTHR33446:SF11">
    <property type="entry name" value="TONB3"/>
    <property type="match status" value="1"/>
</dbReference>
<keyword evidence="6 11" id="KW-0812">Transmembrane</keyword>
<evidence type="ECO:0000256" key="11">
    <source>
        <dbReference type="SAM" id="Phobius"/>
    </source>
</evidence>
<feature type="region of interest" description="Disordered" evidence="10">
    <location>
        <begin position="75"/>
        <end position="119"/>
    </location>
</feature>
<dbReference type="KEGG" id="mech:Q9L42_006170"/>
<dbReference type="Proteomes" id="UP001225378">
    <property type="component" value="Chromosome"/>
</dbReference>
<feature type="transmembrane region" description="Helical" evidence="11">
    <location>
        <begin position="20"/>
        <end position="40"/>
    </location>
</feature>
<keyword evidence="7" id="KW-0653">Protein transport</keyword>
<dbReference type="Pfam" id="PF03544">
    <property type="entry name" value="TonB_C"/>
    <property type="match status" value="1"/>
</dbReference>
<evidence type="ECO:0000256" key="6">
    <source>
        <dbReference type="ARBA" id="ARBA00022692"/>
    </source>
</evidence>
<feature type="compositionally biased region" description="Basic and acidic residues" evidence="10">
    <location>
        <begin position="79"/>
        <end position="88"/>
    </location>
</feature>
<sequence>MTSSFSYNPPPISHSDSLLTALFIAAVVHAIILMGLNFSIPEPEKVGKSIEITLSNTPAKKAPKKAEYLAQDNQIGAGKENKKPEAPKQKLPSHNSGKRRQPAPRKSASKAAKASKKVTVKQAVEKIETANKPVIPAQASQPKPQLTAASLQKQIAQLGEQIRQSQSSAEQNKIKFVNSVSTHKYIAAQYMKDWENKVERTGNLNYPEVARKKGFSGTLTMDVGINADGSIYSIRITKSSGNQALDDAAKRIVQMSAPFAALPAELLQELDVLVITRVWKFSDESGMTTR</sequence>
<gene>
    <name evidence="13" type="ORF">Q9L42_006170</name>
</gene>
<keyword evidence="8 11" id="KW-1133">Transmembrane helix</keyword>